<gene>
    <name evidence="1" type="ORF">LCOR_04326.1</name>
</gene>
<organism evidence="1 2">
    <name type="scientific">Lichtheimia corymbifera JMRC:FSU:9682</name>
    <dbReference type="NCBI Taxonomy" id="1263082"/>
    <lineage>
        <taxon>Eukaryota</taxon>
        <taxon>Fungi</taxon>
        <taxon>Fungi incertae sedis</taxon>
        <taxon>Mucoromycota</taxon>
        <taxon>Mucoromycotina</taxon>
        <taxon>Mucoromycetes</taxon>
        <taxon>Mucorales</taxon>
        <taxon>Lichtheimiaceae</taxon>
        <taxon>Lichtheimia</taxon>
    </lineage>
</organism>
<evidence type="ECO:0000313" key="1">
    <source>
        <dbReference type="EMBL" id="CDH52893.1"/>
    </source>
</evidence>
<dbReference type="VEuPathDB" id="FungiDB:LCOR_04326.1"/>
<dbReference type="AlphaFoldDB" id="A0A068RRU1"/>
<evidence type="ECO:0000313" key="2">
    <source>
        <dbReference type="Proteomes" id="UP000027586"/>
    </source>
</evidence>
<protein>
    <submittedName>
        <fullName evidence="1">Uncharacterized protein</fullName>
    </submittedName>
</protein>
<proteinExistence type="predicted"/>
<dbReference type="Proteomes" id="UP000027586">
    <property type="component" value="Unassembled WGS sequence"/>
</dbReference>
<accession>A0A068RRU1</accession>
<keyword evidence="2" id="KW-1185">Reference proteome</keyword>
<reference evidence="1" key="1">
    <citation type="submission" date="2013-08" db="EMBL/GenBank/DDBJ databases">
        <title>Gene expansion shapes genome architecture in the human pathogen Lichtheimia corymbifera: an evolutionary genomics analysis in the ancient terrestrial Mucorales (Mucoromycotina).</title>
        <authorList>
            <person name="Schwartze V.U."/>
            <person name="Winter S."/>
            <person name="Shelest E."/>
            <person name="Marcet-Houben M."/>
            <person name="Horn F."/>
            <person name="Wehner S."/>
            <person name="Hoffmann K."/>
            <person name="Riege K."/>
            <person name="Sammeth M."/>
            <person name="Nowrousian M."/>
            <person name="Valiante V."/>
            <person name="Linde J."/>
            <person name="Jacobsen I.D."/>
            <person name="Marz M."/>
            <person name="Brakhage A.A."/>
            <person name="Gabaldon T."/>
            <person name="Bocker S."/>
            <person name="Voigt K."/>
        </authorList>
    </citation>
    <scope>NUCLEOTIDE SEQUENCE [LARGE SCALE GENOMIC DNA]</scope>
    <source>
        <strain evidence="1">FSU 9682</strain>
    </source>
</reference>
<comment type="caution">
    <text evidence="1">The sequence shown here is derived from an EMBL/GenBank/DDBJ whole genome shotgun (WGS) entry which is preliminary data.</text>
</comment>
<dbReference type="EMBL" id="CBTN010000015">
    <property type="protein sequence ID" value="CDH52893.1"/>
    <property type="molecule type" value="Genomic_DNA"/>
</dbReference>
<name>A0A068RRU1_9FUNG</name>
<sequence>MDGIKCGDEESWNVALVTWQVVSRNYGWYHVDTAEDNDGLDGVVEWAFIFDERRFAGMDNIRMLDQETHSN</sequence>